<keyword evidence="3" id="KW-1185">Reference proteome</keyword>
<evidence type="ECO:0000313" key="2">
    <source>
        <dbReference type="EMBL" id="KAL1247401.1"/>
    </source>
</evidence>
<reference evidence="2 3" key="1">
    <citation type="submission" date="2023-09" db="EMBL/GenBank/DDBJ databases">
        <authorList>
            <person name="Wang M."/>
        </authorList>
    </citation>
    <scope>NUCLEOTIDE SEQUENCE [LARGE SCALE GENOMIC DNA]</scope>
    <source>
        <strain evidence="2">GT-2023</strain>
        <tissue evidence="2">Liver</tissue>
    </source>
</reference>
<feature type="signal peptide" evidence="1">
    <location>
        <begin position="1"/>
        <end position="20"/>
    </location>
</feature>
<gene>
    <name evidence="2" type="ORF">QQF64_022777</name>
</gene>
<evidence type="ECO:0000313" key="3">
    <source>
        <dbReference type="Proteomes" id="UP001558613"/>
    </source>
</evidence>
<organism evidence="2 3">
    <name type="scientific">Cirrhinus molitorella</name>
    <name type="common">mud carp</name>
    <dbReference type="NCBI Taxonomy" id="172907"/>
    <lineage>
        <taxon>Eukaryota</taxon>
        <taxon>Metazoa</taxon>
        <taxon>Chordata</taxon>
        <taxon>Craniata</taxon>
        <taxon>Vertebrata</taxon>
        <taxon>Euteleostomi</taxon>
        <taxon>Actinopterygii</taxon>
        <taxon>Neopterygii</taxon>
        <taxon>Teleostei</taxon>
        <taxon>Ostariophysi</taxon>
        <taxon>Cypriniformes</taxon>
        <taxon>Cyprinidae</taxon>
        <taxon>Labeoninae</taxon>
        <taxon>Labeonini</taxon>
        <taxon>Cirrhinus</taxon>
    </lineage>
</organism>
<evidence type="ECO:0000256" key="1">
    <source>
        <dbReference type="SAM" id="SignalP"/>
    </source>
</evidence>
<comment type="caution">
    <text evidence="2">The sequence shown here is derived from an EMBL/GenBank/DDBJ whole genome shotgun (WGS) entry which is preliminary data.</text>
</comment>
<evidence type="ECO:0008006" key="4">
    <source>
        <dbReference type="Google" id="ProtNLM"/>
    </source>
</evidence>
<feature type="chain" id="PRO_5045241432" description="Secreted protein" evidence="1">
    <location>
        <begin position="21"/>
        <end position="102"/>
    </location>
</feature>
<proteinExistence type="predicted"/>
<accession>A0ABR3L3A3</accession>
<dbReference type="Proteomes" id="UP001558613">
    <property type="component" value="Unassembled WGS sequence"/>
</dbReference>
<protein>
    <recommendedName>
        <fullName evidence="4">Secreted protein</fullName>
    </recommendedName>
</protein>
<name>A0ABR3L3A3_9TELE</name>
<dbReference type="EMBL" id="JAYMGO010000025">
    <property type="protein sequence ID" value="KAL1247401.1"/>
    <property type="molecule type" value="Genomic_DNA"/>
</dbReference>
<keyword evidence="1" id="KW-0732">Signal</keyword>
<sequence length="102" mass="11360">MKNSLSSQVTIFLTLSLTLSLSSNTYIVCRETESIEWPQKETPFTSRQLGRPSVQPASLLMDGFLCEARGEASSAPSLRNRKTINLSCEPYYCSLLPRTITP</sequence>